<comment type="function">
    <text evidence="8">Catalyzes the phospholipid dependent N-acylation of the N-terminal cysteine of apolipoprotein, the last step in lipoprotein maturation.</text>
</comment>
<feature type="transmembrane region" description="Helical" evidence="8">
    <location>
        <begin position="36"/>
        <end position="54"/>
    </location>
</feature>
<dbReference type="EMBL" id="JBHMDM010000003">
    <property type="protein sequence ID" value="MFB9376494.1"/>
    <property type="molecule type" value="Genomic_DNA"/>
</dbReference>
<comment type="pathway">
    <text evidence="8">Protein modification; lipoprotein biosynthesis (N-acyl transfer).</text>
</comment>
<dbReference type="Gene3D" id="3.60.110.10">
    <property type="entry name" value="Carbon-nitrogen hydrolase"/>
    <property type="match status" value="1"/>
</dbReference>
<organism evidence="11 12">
    <name type="scientific">Kineococcus gynurae</name>
    <dbReference type="NCBI Taxonomy" id="452979"/>
    <lineage>
        <taxon>Bacteria</taxon>
        <taxon>Bacillati</taxon>
        <taxon>Actinomycetota</taxon>
        <taxon>Actinomycetes</taxon>
        <taxon>Kineosporiales</taxon>
        <taxon>Kineosporiaceae</taxon>
        <taxon>Kineococcus</taxon>
    </lineage>
</organism>
<dbReference type="InterPro" id="IPR003010">
    <property type="entry name" value="C-N_Hydrolase"/>
</dbReference>
<evidence type="ECO:0000313" key="12">
    <source>
        <dbReference type="Proteomes" id="UP001589748"/>
    </source>
</evidence>
<evidence type="ECO:0000256" key="7">
    <source>
        <dbReference type="ARBA" id="ARBA00023315"/>
    </source>
</evidence>
<feature type="region of interest" description="Disordered" evidence="9">
    <location>
        <begin position="522"/>
        <end position="546"/>
    </location>
</feature>
<keyword evidence="7 8" id="KW-0012">Acyltransferase</keyword>
<evidence type="ECO:0000256" key="4">
    <source>
        <dbReference type="ARBA" id="ARBA00022692"/>
    </source>
</evidence>
<dbReference type="Pfam" id="PF20154">
    <property type="entry name" value="LNT_N"/>
    <property type="match status" value="1"/>
</dbReference>
<evidence type="ECO:0000256" key="2">
    <source>
        <dbReference type="ARBA" id="ARBA00022475"/>
    </source>
</evidence>
<gene>
    <name evidence="8 11" type="primary">lnt</name>
    <name evidence="11" type="ORF">ACFFVI_05895</name>
</gene>
<dbReference type="Pfam" id="PF00795">
    <property type="entry name" value="CN_hydrolase"/>
    <property type="match status" value="1"/>
</dbReference>
<feature type="transmembrane region" description="Helical" evidence="8">
    <location>
        <begin position="155"/>
        <end position="182"/>
    </location>
</feature>
<keyword evidence="4 8" id="KW-0812">Transmembrane</keyword>
<sequence>MPALTSPPRLLPGLLLAAVGGAALWSAFPGSVSAAGWWAAAPLGVALLVVASAGARARRGALLGFVFGFVFLFPHLHWSGIYVGLLPWTALAVVSAAFYGVYGAFLPRLLRSRLGLGPVAVAAGWVALEAARARFPFGGFPWGKVAFSQADAPTLGLAALGGSAAVSFVTVLAGALLGWGLLALRRVPAPPDAARGAGRLRAFAVAAVLAVLVGAVGALVPRPSAAEDGTRRIAAVQGNVPEAGLEFNAERRAVLDNHANATLELARAVREGRAAQPDLVLWPENSSDIDPLRNPDAAAVIEQATDAIDAPVLVGAVLEEPAPDLSNAGLVSLPGEGLSGATVENLRRYVKHRPAPFGEFMPYRSFFRIFSDKVDLVRHDFVHGSGPSVVEMDGVRVGDVICFEVAFDDLPVQAVRDGAEMIVVQTNNATFGFSDEAVQQLAMSRLRAVETGRSVVQISTVGVSSIITPDGRATESSRLFTRAVLQGEVPLRTSTTWAVRLGSAPELGLCVLALVLVGTARRGPRTGRRRGPAGPPVPARQPEVVP</sequence>
<evidence type="ECO:0000313" key="11">
    <source>
        <dbReference type="EMBL" id="MFB9376494.1"/>
    </source>
</evidence>
<proteinExistence type="inferred from homology"/>
<reference evidence="11 12" key="1">
    <citation type="submission" date="2024-09" db="EMBL/GenBank/DDBJ databases">
        <authorList>
            <person name="Sun Q."/>
            <person name="Mori K."/>
        </authorList>
    </citation>
    <scope>NUCLEOTIDE SEQUENCE [LARGE SCALE GENOMIC DNA]</scope>
    <source>
        <strain evidence="11 12">TISTR 1856</strain>
    </source>
</reference>
<dbReference type="PANTHER" id="PTHR38686:SF1">
    <property type="entry name" value="APOLIPOPROTEIN N-ACYLTRANSFERASE"/>
    <property type="match status" value="1"/>
</dbReference>
<dbReference type="Proteomes" id="UP001589748">
    <property type="component" value="Unassembled WGS sequence"/>
</dbReference>
<comment type="caution">
    <text evidence="11">The sequence shown here is derived from an EMBL/GenBank/DDBJ whole genome shotgun (WGS) entry which is preliminary data.</text>
</comment>
<dbReference type="GO" id="GO:0016746">
    <property type="term" value="F:acyltransferase activity"/>
    <property type="evidence" value="ECO:0007669"/>
    <property type="project" value="UniProtKB-KW"/>
</dbReference>
<feature type="transmembrane region" description="Helical" evidence="8">
    <location>
        <begin position="85"/>
        <end position="102"/>
    </location>
</feature>
<feature type="compositionally biased region" description="Pro residues" evidence="9">
    <location>
        <begin position="533"/>
        <end position="546"/>
    </location>
</feature>
<keyword evidence="12" id="KW-1185">Reference proteome</keyword>
<evidence type="ECO:0000256" key="9">
    <source>
        <dbReference type="SAM" id="MobiDB-lite"/>
    </source>
</evidence>
<evidence type="ECO:0000256" key="6">
    <source>
        <dbReference type="ARBA" id="ARBA00023136"/>
    </source>
</evidence>
<keyword evidence="5 8" id="KW-1133">Transmembrane helix</keyword>
<comment type="similarity">
    <text evidence="8">Belongs to the CN hydrolase family. Apolipoprotein N-acyltransferase subfamily.</text>
</comment>
<dbReference type="InterPro" id="IPR004563">
    <property type="entry name" value="Apolipo_AcylTrfase"/>
</dbReference>
<evidence type="ECO:0000256" key="3">
    <source>
        <dbReference type="ARBA" id="ARBA00022679"/>
    </source>
</evidence>
<feature type="transmembrane region" description="Helical" evidence="8">
    <location>
        <begin position="114"/>
        <end position="135"/>
    </location>
</feature>
<dbReference type="PANTHER" id="PTHR38686">
    <property type="entry name" value="APOLIPOPROTEIN N-ACYLTRANSFERASE"/>
    <property type="match status" value="1"/>
</dbReference>
<evidence type="ECO:0000259" key="10">
    <source>
        <dbReference type="PROSITE" id="PS50263"/>
    </source>
</evidence>
<accession>A0ABV5LR04</accession>
<dbReference type="NCBIfam" id="TIGR00546">
    <property type="entry name" value="lnt"/>
    <property type="match status" value="1"/>
</dbReference>
<dbReference type="InterPro" id="IPR036526">
    <property type="entry name" value="C-N_Hydrolase_sf"/>
</dbReference>
<keyword evidence="2 8" id="KW-1003">Cell membrane</keyword>
<comment type="subcellular location">
    <subcellularLocation>
        <location evidence="1 8">Cell membrane</location>
        <topology evidence="1 8">Multi-pass membrane protein</topology>
    </subcellularLocation>
</comment>
<evidence type="ECO:0000256" key="8">
    <source>
        <dbReference type="HAMAP-Rule" id="MF_01148"/>
    </source>
</evidence>
<dbReference type="RefSeq" id="WP_380138245.1">
    <property type="nucleotide sequence ID" value="NZ_JBHLUI010000009.1"/>
</dbReference>
<dbReference type="EC" id="2.3.1.269" evidence="8"/>
<keyword evidence="3 8" id="KW-0808">Transferase</keyword>
<comment type="catalytic activity">
    <reaction evidence="8">
        <text>N-terminal S-1,2-diacyl-sn-glyceryl-L-cysteinyl-[lipoprotein] + a glycerophospholipid = N-acyl-S-1,2-diacyl-sn-glyceryl-L-cysteinyl-[lipoprotein] + a 2-acyl-sn-glycero-3-phospholipid + H(+)</text>
        <dbReference type="Rhea" id="RHEA:48228"/>
        <dbReference type="Rhea" id="RHEA-COMP:14681"/>
        <dbReference type="Rhea" id="RHEA-COMP:14684"/>
        <dbReference type="ChEBI" id="CHEBI:15378"/>
        <dbReference type="ChEBI" id="CHEBI:136912"/>
        <dbReference type="ChEBI" id="CHEBI:140656"/>
        <dbReference type="ChEBI" id="CHEBI:140657"/>
        <dbReference type="ChEBI" id="CHEBI:140660"/>
        <dbReference type="EC" id="2.3.1.269"/>
    </reaction>
</comment>
<feature type="transmembrane region" description="Helical" evidence="8">
    <location>
        <begin position="202"/>
        <end position="220"/>
    </location>
</feature>
<dbReference type="CDD" id="cd07571">
    <property type="entry name" value="ALP_N-acyl_transferase"/>
    <property type="match status" value="1"/>
</dbReference>
<feature type="transmembrane region" description="Helical" evidence="8">
    <location>
        <begin position="61"/>
        <end position="79"/>
    </location>
</feature>
<name>A0ABV5LR04_9ACTN</name>
<feature type="compositionally biased region" description="Basic residues" evidence="9">
    <location>
        <begin position="522"/>
        <end position="531"/>
    </location>
</feature>
<evidence type="ECO:0000256" key="5">
    <source>
        <dbReference type="ARBA" id="ARBA00022989"/>
    </source>
</evidence>
<protein>
    <recommendedName>
        <fullName evidence="8">Apolipoprotein N-acyltransferase</fullName>
        <shortName evidence="8">ALP N-acyltransferase</shortName>
        <ecNumber evidence="8">2.3.1.269</ecNumber>
    </recommendedName>
</protein>
<dbReference type="PROSITE" id="PS50263">
    <property type="entry name" value="CN_HYDROLASE"/>
    <property type="match status" value="1"/>
</dbReference>
<keyword evidence="6 8" id="KW-0472">Membrane</keyword>
<dbReference type="HAMAP" id="MF_01148">
    <property type="entry name" value="Lnt"/>
    <property type="match status" value="1"/>
</dbReference>
<evidence type="ECO:0000256" key="1">
    <source>
        <dbReference type="ARBA" id="ARBA00004651"/>
    </source>
</evidence>
<dbReference type="InterPro" id="IPR045378">
    <property type="entry name" value="LNT_N"/>
</dbReference>
<dbReference type="SUPFAM" id="SSF56317">
    <property type="entry name" value="Carbon-nitrogen hydrolase"/>
    <property type="match status" value="1"/>
</dbReference>
<feature type="domain" description="CN hydrolase" evidence="10">
    <location>
        <begin position="231"/>
        <end position="491"/>
    </location>
</feature>